<evidence type="ECO:0000256" key="6">
    <source>
        <dbReference type="RuleBase" id="RU361167"/>
    </source>
</evidence>
<dbReference type="PRINTS" id="PR00735">
    <property type="entry name" value="GLHYDRLASE8"/>
</dbReference>
<comment type="similarity">
    <text evidence="1 6">Belongs to the glycosyl hydrolase 8 (cellulase D) family.</text>
</comment>
<dbReference type="RefSeq" id="WP_003032946.1">
    <property type="nucleotide sequence ID" value="NZ_AP018548.1"/>
</dbReference>
<evidence type="ECO:0000313" key="8">
    <source>
        <dbReference type="EMBL" id="VED98896.1"/>
    </source>
</evidence>
<protein>
    <recommendedName>
        <fullName evidence="6">Glucanase</fullName>
        <ecNumber evidence="6">3.2.1.-</ecNumber>
    </recommendedName>
</protein>
<dbReference type="InterPro" id="IPR002037">
    <property type="entry name" value="Glyco_hydro_8"/>
</dbReference>
<dbReference type="EMBL" id="LR134283">
    <property type="protein sequence ID" value="VED98896.1"/>
    <property type="molecule type" value="Genomic_DNA"/>
</dbReference>
<proteinExistence type="inferred from homology"/>
<dbReference type="PROSITE" id="PS00812">
    <property type="entry name" value="GLYCOSYL_HYDROL_F8"/>
    <property type="match status" value="1"/>
</dbReference>
<keyword evidence="7" id="KW-0472">Membrane</keyword>
<dbReference type="InterPro" id="IPR019834">
    <property type="entry name" value="Glyco_hydro_8_CS"/>
</dbReference>
<keyword evidence="7" id="KW-0812">Transmembrane</keyword>
<dbReference type="InterPro" id="IPR012341">
    <property type="entry name" value="6hp_glycosidase-like_sf"/>
</dbReference>
<evidence type="ECO:0000313" key="9">
    <source>
        <dbReference type="Proteomes" id="UP000278419"/>
    </source>
</evidence>
<dbReference type="GO" id="GO:0000272">
    <property type="term" value="P:polysaccharide catabolic process"/>
    <property type="evidence" value="ECO:0007669"/>
    <property type="project" value="UniProtKB-KW"/>
</dbReference>
<keyword evidence="2" id="KW-0732">Signal</keyword>
<dbReference type="Pfam" id="PF01270">
    <property type="entry name" value="Glyco_hydro_8"/>
    <property type="match status" value="1"/>
</dbReference>
<evidence type="ECO:0000256" key="1">
    <source>
        <dbReference type="ARBA" id="ARBA00009209"/>
    </source>
</evidence>
<evidence type="ECO:0000256" key="7">
    <source>
        <dbReference type="SAM" id="Phobius"/>
    </source>
</evidence>
<evidence type="ECO:0000256" key="4">
    <source>
        <dbReference type="ARBA" id="ARBA00023295"/>
    </source>
</evidence>
<organism evidence="8 9">
    <name type="scientific">Streptococcus anginosus</name>
    <dbReference type="NCBI Taxonomy" id="1328"/>
    <lineage>
        <taxon>Bacteria</taxon>
        <taxon>Bacillati</taxon>
        <taxon>Bacillota</taxon>
        <taxon>Bacilli</taxon>
        <taxon>Lactobacillales</taxon>
        <taxon>Streptococcaceae</taxon>
        <taxon>Streptococcus</taxon>
        <taxon>Streptococcus anginosus group</taxon>
    </lineage>
</organism>
<keyword evidence="6" id="KW-0624">Polysaccharide degradation</keyword>
<dbReference type="EC" id="3.2.1.-" evidence="6"/>
<keyword evidence="6" id="KW-0119">Carbohydrate metabolism</keyword>
<dbReference type="Gene3D" id="1.50.10.10">
    <property type="match status" value="1"/>
</dbReference>
<feature type="active site" description="Nucleophile" evidence="5">
    <location>
        <position position="130"/>
    </location>
</feature>
<gene>
    <name evidence="8" type="ORF">NCTC10713_01910</name>
</gene>
<feature type="transmembrane region" description="Helical" evidence="7">
    <location>
        <begin position="7"/>
        <end position="27"/>
    </location>
</feature>
<reference evidence="8 9" key="1">
    <citation type="submission" date="2018-12" db="EMBL/GenBank/DDBJ databases">
        <authorList>
            <consortium name="Pathogen Informatics"/>
        </authorList>
    </citation>
    <scope>NUCLEOTIDE SEQUENCE [LARGE SCALE GENOMIC DNA]</scope>
    <source>
        <strain evidence="8 9">NCTC10713</strain>
    </source>
</reference>
<name>A0A3S4LY78_STRAP</name>
<dbReference type="Proteomes" id="UP000278419">
    <property type="component" value="Chromosome"/>
</dbReference>
<accession>A0A3S4LY78</accession>
<dbReference type="AlphaFoldDB" id="A0A3S4LY78"/>
<dbReference type="InterPro" id="IPR008928">
    <property type="entry name" value="6-hairpin_glycosidase_sf"/>
</dbReference>
<sequence>MKRTNLRYVWLVAILLAIITIFIYVRFNSTGHLKNQIYQQWSKNYVVQQKDKAYVKTTNDKKKDVVLSESQGYGMVTAVEAAKQGYASQKDFERLYNYYLAHRMKNTQLMSWRQTVKNGVVTAETNNATDGDLYIAYALIRAAKLWPQKADAYHTQARAILKDILTYNYNSTTGVLTVGNWATSDSKYYRLMRTSDVLPAQFQAFYKLTGNAQWLKIKSNMLSKLELMSAKSKTGLLPDFLWVEADTVRAAEKKAVASKYDGDYYYNACRLPYNLAQSRDKQSQNILNKMMNFFMKQEVLYAGYTLKGKALNHYQSASFGAPIFYAASRNSAYRKLVQQNKYIFMQDLSKENYYEAAMITLVALDAL</sequence>
<evidence type="ECO:0000256" key="2">
    <source>
        <dbReference type="ARBA" id="ARBA00022729"/>
    </source>
</evidence>
<keyword evidence="3 6" id="KW-0378">Hydrolase</keyword>
<keyword evidence="4 6" id="KW-0326">Glycosidase</keyword>
<dbReference type="GO" id="GO:0004553">
    <property type="term" value="F:hydrolase activity, hydrolyzing O-glycosyl compounds"/>
    <property type="evidence" value="ECO:0007669"/>
    <property type="project" value="InterPro"/>
</dbReference>
<keyword evidence="7" id="KW-1133">Transmembrane helix</keyword>
<evidence type="ECO:0000256" key="3">
    <source>
        <dbReference type="ARBA" id="ARBA00022801"/>
    </source>
</evidence>
<evidence type="ECO:0000256" key="5">
    <source>
        <dbReference type="PROSITE-ProRule" id="PRU10058"/>
    </source>
</evidence>
<dbReference type="GeneID" id="93964425"/>
<dbReference type="SUPFAM" id="SSF48208">
    <property type="entry name" value="Six-hairpin glycosidases"/>
    <property type="match status" value="1"/>
</dbReference>